<dbReference type="GO" id="GO:0005525">
    <property type="term" value="F:GTP binding"/>
    <property type="evidence" value="ECO:0007669"/>
    <property type="project" value="UniProtKB-KW"/>
</dbReference>
<dbReference type="Gene3D" id="3.30.70.240">
    <property type="match status" value="1"/>
</dbReference>
<dbReference type="Pfam" id="PF00009">
    <property type="entry name" value="GTP_EFTU"/>
    <property type="match status" value="1"/>
</dbReference>
<dbReference type="InterPro" id="IPR009022">
    <property type="entry name" value="EFG_III"/>
</dbReference>
<dbReference type="CDD" id="cd04170">
    <property type="entry name" value="EF-G_bact"/>
    <property type="match status" value="1"/>
</dbReference>
<sequence length="675" mass="72972">MTTPSAPRCAALVGPYLSGKTSLLESILALTGAISRKGSVKEGNMVGDASPEARARQMSTEVNVATTTYLGDVWTFLDCPGSIELIQEPYNVLMVVDAAVVVCEPEPQKALTLAPLLRFLDQHNIPHVIFINKMDIGVGSVRDTLAALQVQSAKPLVLREIPIRDGERVTGFVDLVSERAFRWTEGKRSALVEVPSSVAPRTAEARTGMLEALADFDDALLEKLLEDVAPSTGEIYAGLTRDLREDLIVPVFFGSAEGMHGITRLLKALRHEAPGPQHTAEKQQGIEATGEACAQVFKTVHASHTGKLTYARVWRGEIADGTVLNGERISGINRMLGAKLEKQPKAAVGDVVAFGRLDSAATGQMLSPSGKVAAVAWPPPLKPLFALAVQPAQRQDEVKLTGALTRLTDEDPSLSFGHDPVTGEFLLWGQGEMQLAIALDRLHNRFNIQIVSHPPQVPYKETIRGAVTQHARHKKQSGGHGEFGDVHLEIKPVARGEGFQFTDRITGGVVPKQYIPAVETGVREFLSRGPLGFPVVDVSVTLTDGQYHTVDSSDMAFRKAAQAAMREGMPKCSPVLLEPIFNVKISVPSEFTSRIQRIASGRRGQILGFEPRADWPGWDEVAVLLPQAEMHGLIIELRSATLGVGTFEWAFDHLQELSGKLADDIVAARAQALAG</sequence>
<name>A0A380T9W5_9ZZZZ</name>
<feature type="domain" description="Elongation factor EFG" evidence="3">
    <location>
        <begin position="575"/>
        <end position="665"/>
    </location>
</feature>
<dbReference type="SUPFAM" id="SSF54211">
    <property type="entry name" value="Ribosomal protein S5 domain 2-like"/>
    <property type="match status" value="1"/>
</dbReference>
<protein>
    <submittedName>
        <fullName evidence="5">Elongation factor G-like protein</fullName>
    </submittedName>
</protein>
<keyword evidence="5" id="KW-0251">Elongation factor</keyword>
<dbReference type="InterPro" id="IPR041095">
    <property type="entry name" value="EFG_II"/>
</dbReference>
<dbReference type="NCBIfam" id="NF009891">
    <property type="entry name" value="PRK13351.1-1"/>
    <property type="match status" value="1"/>
</dbReference>
<evidence type="ECO:0000259" key="4">
    <source>
        <dbReference type="SMART" id="SM00889"/>
    </source>
</evidence>
<dbReference type="InterPro" id="IPR035649">
    <property type="entry name" value="EFG_V"/>
</dbReference>
<dbReference type="GO" id="GO:0003746">
    <property type="term" value="F:translation elongation factor activity"/>
    <property type="evidence" value="ECO:0007669"/>
    <property type="project" value="UniProtKB-KW"/>
</dbReference>
<dbReference type="GO" id="GO:0003924">
    <property type="term" value="F:GTPase activity"/>
    <property type="evidence" value="ECO:0007669"/>
    <property type="project" value="InterPro"/>
</dbReference>
<dbReference type="InterPro" id="IPR047872">
    <property type="entry name" value="EFG_IV"/>
</dbReference>
<proteinExistence type="predicted"/>
<dbReference type="Pfam" id="PF14492">
    <property type="entry name" value="EFG_III"/>
    <property type="match status" value="1"/>
</dbReference>
<feature type="domain" description="Translation elongation factor EFG/EF2" evidence="4">
    <location>
        <begin position="456"/>
        <end position="573"/>
    </location>
</feature>
<organism evidence="5">
    <name type="scientific">metagenome</name>
    <dbReference type="NCBI Taxonomy" id="256318"/>
    <lineage>
        <taxon>unclassified sequences</taxon>
        <taxon>metagenomes</taxon>
    </lineage>
</organism>
<dbReference type="AlphaFoldDB" id="A0A380T9W5"/>
<dbReference type="CDD" id="cd01434">
    <property type="entry name" value="EFG_mtEFG1_IV"/>
    <property type="match status" value="1"/>
</dbReference>
<reference evidence="5" key="1">
    <citation type="submission" date="2018-07" db="EMBL/GenBank/DDBJ databases">
        <authorList>
            <person name="Quirk P.G."/>
            <person name="Krulwich T.A."/>
        </authorList>
    </citation>
    <scope>NUCLEOTIDE SEQUENCE</scope>
</reference>
<dbReference type="InterPro" id="IPR035647">
    <property type="entry name" value="EFG_III/V"/>
</dbReference>
<dbReference type="InterPro" id="IPR020568">
    <property type="entry name" value="Ribosomal_Su5_D2-typ_SF"/>
</dbReference>
<dbReference type="CDD" id="cd03713">
    <property type="entry name" value="EFG_mtEFG_C"/>
    <property type="match status" value="1"/>
</dbReference>
<dbReference type="NCBIfam" id="NF009379">
    <property type="entry name" value="PRK12740.1-3"/>
    <property type="match status" value="1"/>
</dbReference>
<dbReference type="Gene3D" id="3.30.230.10">
    <property type="match status" value="1"/>
</dbReference>
<dbReference type="InterPro" id="IPR009000">
    <property type="entry name" value="Transl_B-barrel_sf"/>
</dbReference>
<dbReference type="PANTHER" id="PTHR43261:SF7">
    <property type="entry name" value="ELONGATION FACTOR G-LIKE PROTEIN"/>
    <property type="match status" value="1"/>
</dbReference>
<dbReference type="PANTHER" id="PTHR43261">
    <property type="entry name" value="TRANSLATION ELONGATION FACTOR G-RELATED"/>
    <property type="match status" value="1"/>
</dbReference>
<dbReference type="SUPFAM" id="SSF54980">
    <property type="entry name" value="EF-G C-terminal domain-like"/>
    <property type="match status" value="2"/>
</dbReference>
<dbReference type="InterPro" id="IPR014721">
    <property type="entry name" value="Ribsml_uS5_D2-typ_fold_subgr"/>
</dbReference>
<dbReference type="Pfam" id="PF03764">
    <property type="entry name" value="EFG_IV"/>
    <property type="match status" value="1"/>
</dbReference>
<dbReference type="InterPro" id="IPR000795">
    <property type="entry name" value="T_Tr_GTP-bd_dom"/>
</dbReference>
<dbReference type="SUPFAM" id="SSF52540">
    <property type="entry name" value="P-loop containing nucleoside triphosphate hydrolases"/>
    <property type="match status" value="1"/>
</dbReference>
<evidence type="ECO:0000259" key="3">
    <source>
        <dbReference type="SMART" id="SM00838"/>
    </source>
</evidence>
<evidence type="ECO:0000256" key="1">
    <source>
        <dbReference type="ARBA" id="ARBA00022741"/>
    </source>
</evidence>
<dbReference type="GO" id="GO:0032790">
    <property type="term" value="P:ribosome disassembly"/>
    <property type="evidence" value="ECO:0007669"/>
    <property type="project" value="TreeGrafter"/>
</dbReference>
<dbReference type="Gene3D" id="3.40.50.300">
    <property type="entry name" value="P-loop containing nucleotide triphosphate hydrolases"/>
    <property type="match status" value="1"/>
</dbReference>
<dbReference type="FunFam" id="3.30.230.10:FF:000003">
    <property type="entry name" value="Elongation factor G"/>
    <property type="match status" value="1"/>
</dbReference>
<dbReference type="CDD" id="cd16262">
    <property type="entry name" value="EFG_III"/>
    <property type="match status" value="1"/>
</dbReference>
<gene>
    <name evidence="5" type="ORF">DF3PB_1470003</name>
</gene>
<dbReference type="InterPro" id="IPR027417">
    <property type="entry name" value="P-loop_NTPase"/>
</dbReference>
<evidence type="ECO:0000256" key="2">
    <source>
        <dbReference type="ARBA" id="ARBA00023134"/>
    </source>
</evidence>
<dbReference type="EMBL" id="UIDG01000054">
    <property type="protein sequence ID" value="SUS04785.1"/>
    <property type="molecule type" value="Genomic_DNA"/>
</dbReference>
<keyword evidence="2" id="KW-0342">GTP-binding</keyword>
<keyword evidence="1" id="KW-0547">Nucleotide-binding</keyword>
<dbReference type="SMART" id="SM00889">
    <property type="entry name" value="EFG_IV"/>
    <property type="match status" value="1"/>
</dbReference>
<dbReference type="InterPro" id="IPR000640">
    <property type="entry name" value="EFG_V-like"/>
</dbReference>
<dbReference type="SMART" id="SM00838">
    <property type="entry name" value="EFG_C"/>
    <property type="match status" value="1"/>
</dbReference>
<dbReference type="SUPFAM" id="SSF50447">
    <property type="entry name" value="Translation proteins"/>
    <property type="match status" value="1"/>
</dbReference>
<dbReference type="Gene3D" id="3.30.70.870">
    <property type="entry name" value="Elongation Factor G (Translational Gtpase), domain 3"/>
    <property type="match status" value="1"/>
</dbReference>
<keyword evidence="5" id="KW-0648">Protein biosynthesis</keyword>
<dbReference type="Pfam" id="PF00679">
    <property type="entry name" value="EFG_C"/>
    <property type="match status" value="1"/>
</dbReference>
<dbReference type="Gene3D" id="2.40.30.10">
    <property type="entry name" value="Translation factors"/>
    <property type="match status" value="1"/>
</dbReference>
<accession>A0A380T9W5</accession>
<evidence type="ECO:0000313" key="5">
    <source>
        <dbReference type="EMBL" id="SUS04785.1"/>
    </source>
</evidence>
<dbReference type="InterPro" id="IPR005517">
    <property type="entry name" value="Transl_elong_EFG/EF2_IV"/>
</dbReference>